<dbReference type="GO" id="GO:0043571">
    <property type="term" value="P:maintenance of CRISPR repeat elements"/>
    <property type="evidence" value="ECO:0007669"/>
    <property type="project" value="UniProtKB-UniRule"/>
</dbReference>
<keyword evidence="7 13" id="KW-0460">Magnesium</keyword>
<dbReference type="InterPro" id="IPR028629">
    <property type="entry name" value="Cas9"/>
</dbReference>
<comment type="caution">
    <text evidence="15">The sequence shown here is derived from an EMBL/GenBank/DDBJ whole genome shotgun (WGS) entry which is preliminary data.</text>
</comment>
<evidence type="ECO:0000256" key="6">
    <source>
        <dbReference type="ARBA" id="ARBA00022801"/>
    </source>
</evidence>
<dbReference type="InterPro" id="IPR032239">
    <property type="entry name" value="Cas9-BH"/>
</dbReference>
<dbReference type="GO" id="GO:0003723">
    <property type="term" value="F:RNA binding"/>
    <property type="evidence" value="ECO:0007669"/>
    <property type="project" value="UniProtKB-UniRule"/>
</dbReference>
<accession>A0A0R2JE56</accession>
<dbReference type="NCBIfam" id="TIGR01865">
    <property type="entry name" value="cas_Csn1"/>
    <property type="match status" value="1"/>
</dbReference>
<dbReference type="GO" id="GO:0004519">
    <property type="term" value="F:endonuclease activity"/>
    <property type="evidence" value="ECO:0007669"/>
    <property type="project" value="UniProtKB-UniRule"/>
</dbReference>
<evidence type="ECO:0000256" key="11">
    <source>
        <dbReference type="ARBA" id="ARBA00023211"/>
    </source>
</evidence>
<dbReference type="InterPro" id="IPR032237">
    <property type="entry name" value="Cas9_PI"/>
</dbReference>
<dbReference type="Pfam" id="PF22702">
    <property type="entry name" value="Cas9_RuvC"/>
    <property type="match status" value="1"/>
</dbReference>
<reference evidence="15 16" key="1">
    <citation type="journal article" date="2015" name="Genome Announc.">
        <title>Expanding the biotechnology potential of lactobacilli through comparative genomics of 213 strains and associated genera.</title>
        <authorList>
            <person name="Sun Z."/>
            <person name="Harris H.M."/>
            <person name="McCann A."/>
            <person name="Guo C."/>
            <person name="Argimon S."/>
            <person name="Zhang W."/>
            <person name="Yang X."/>
            <person name="Jeffery I.B."/>
            <person name="Cooney J.C."/>
            <person name="Kagawa T.F."/>
            <person name="Liu W."/>
            <person name="Song Y."/>
            <person name="Salvetti E."/>
            <person name="Wrobel A."/>
            <person name="Rasinkangas P."/>
            <person name="Parkhill J."/>
            <person name="Rea M.C."/>
            <person name="O'Sullivan O."/>
            <person name="Ritari J."/>
            <person name="Douillard F.P."/>
            <person name="Paul Ross R."/>
            <person name="Yang R."/>
            <person name="Briner A.E."/>
            <person name="Felis G.E."/>
            <person name="de Vos W.M."/>
            <person name="Barrangou R."/>
            <person name="Klaenhammer T.R."/>
            <person name="Caufield P.W."/>
            <person name="Cui Y."/>
            <person name="Zhang H."/>
            <person name="O'Toole P.W."/>
        </authorList>
    </citation>
    <scope>NUCLEOTIDE SEQUENCE [LARGE SCALE GENOMIC DNA]</scope>
    <source>
        <strain evidence="15 16">DSM 20593</strain>
    </source>
</reference>
<dbReference type="GO" id="GO:0016787">
    <property type="term" value="F:hydrolase activity"/>
    <property type="evidence" value="ECO:0007669"/>
    <property type="project" value="UniProtKB-KW"/>
</dbReference>
<evidence type="ECO:0000256" key="3">
    <source>
        <dbReference type="ARBA" id="ARBA00022722"/>
    </source>
</evidence>
<comment type="function">
    <text evidence="13">CRISPR (clustered regularly interspaced short palindromic repeat) is an adaptive immune system that provides protection against mobile genetic elements (viruses, transposable elements and conjugative plasmids). CRISPR clusters contain spacers, sequences complementary to antecedent mobile elements, and target invading nucleic acids. CRISPR clusters are transcribed and processed into CRISPR RNA (crRNA). In type II CRISPR systems correct processing of pre-crRNA requires a trans-encoded small RNA (tracrRNA), endogenous ribonuclease 3 (rnc) and this protein. The tracrRNA serves as a guide for ribonuclease 3-aided processing of pre-crRNA. Subsequently Cas9/crRNA/tracrRNA endonucleolytically cleaves linear or circular dsDNA target complementary to the spacer; Cas9 is inactive in the absence of the 2 guide RNAs (gRNA). Cas9 recognizes the protospacer adjacent motif (PAM) in the CRISPR repeat sequences to help distinguish self versus nonself, as targets within the bacterial CRISPR locus do not have PAMs. PAM recognition is also required for catalytic activity.</text>
</comment>
<dbReference type="GO" id="GO:0051607">
    <property type="term" value="P:defense response to virus"/>
    <property type="evidence" value="ECO:0007669"/>
    <property type="project" value="UniProtKB-UniRule"/>
</dbReference>
<comment type="domain">
    <text evidence="13">Has 2 endonuclease domains. The discontinuous RuvC-like domain cleaves the target DNA noncomplementary to crRNA while the HNH nuclease domain cleaves the target DNA complementary to crRNA.</text>
</comment>
<dbReference type="InterPro" id="IPR055228">
    <property type="entry name" value="Cas9_RuvC"/>
</dbReference>
<evidence type="ECO:0000256" key="8">
    <source>
        <dbReference type="ARBA" id="ARBA00022884"/>
    </source>
</evidence>
<dbReference type="Proteomes" id="UP000051655">
    <property type="component" value="Unassembled WGS sequence"/>
</dbReference>
<comment type="similarity">
    <text evidence="13">Belongs to the CRISPR-associated Cas9 family.</text>
</comment>
<dbReference type="InterPro" id="IPR003615">
    <property type="entry name" value="HNH_nuc"/>
</dbReference>
<evidence type="ECO:0000256" key="13">
    <source>
        <dbReference type="HAMAP-Rule" id="MF_01480"/>
    </source>
</evidence>
<dbReference type="Gene3D" id="3.30.420.10">
    <property type="entry name" value="Ribonuclease H-like superfamily/Ribonuclease H"/>
    <property type="match status" value="2"/>
</dbReference>
<dbReference type="Pfam" id="PF16592">
    <property type="entry name" value="Cas9_REC"/>
    <property type="match status" value="1"/>
</dbReference>
<feature type="binding site" evidence="13">
    <location>
        <position position="12"/>
    </location>
    <ligand>
        <name>Mg(2+)</name>
        <dbReference type="ChEBI" id="CHEBI:18420"/>
        <label>1</label>
    </ligand>
</feature>
<proteinExistence type="inferred from homology"/>
<evidence type="ECO:0000256" key="9">
    <source>
        <dbReference type="ARBA" id="ARBA00023118"/>
    </source>
</evidence>
<name>A0A0R2JE56_9LACO</name>
<dbReference type="InterPro" id="IPR033114">
    <property type="entry name" value="HNH_CAS9"/>
</dbReference>
<feature type="domain" description="HNH Cas9-type" evidence="14">
    <location>
        <begin position="792"/>
        <end position="945"/>
    </location>
</feature>
<keyword evidence="10 13" id="KW-0238">DNA-binding</keyword>
<evidence type="ECO:0000256" key="1">
    <source>
        <dbReference type="ARBA" id="ARBA00001946"/>
    </source>
</evidence>
<gene>
    <name evidence="13" type="primary">cas9</name>
    <name evidence="15" type="ORF">IV73_GL000096</name>
</gene>
<organism evidence="15 16">
    <name type="scientific">Weissella kandleri</name>
    <dbReference type="NCBI Taxonomy" id="1616"/>
    <lineage>
        <taxon>Bacteria</taxon>
        <taxon>Bacillati</taxon>
        <taxon>Bacillota</taxon>
        <taxon>Bacilli</taxon>
        <taxon>Lactobacillales</taxon>
        <taxon>Lactobacillaceae</taxon>
        <taxon>Weissella</taxon>
    </lineage>
</organism>
<dbReference type="OrthoDB" id="9757607at2"/>
<keyword evidence="5 13" id="KW-0255">Endonuclease</keyword>
<sequence length="1370" mass="158221">MEKNKEYVIGLDIGTGSVGWSAISTDNYQLIRQKGKNLIGVRLFNSAETAEERRGYRTTRRRLSRRRWRMSLLNDIFRPELNEIDENFLARLKYSWVSPLDQKNPQLNEQGTNASLYGDIEADQAFHRAYPTIYHLRKTLMEDNQKHDLREVYLAIHHIVKYRGHFLTPDFDANSQTIDIKGLFKQLGDVSGSIELQADQTSTVIAAFQSILLDFTKTPTESGRLAGQLFSDQNKDKQAKKQVEELFKLLRGGKGSLADMFLLTDLDKVVKNQLKFAFDDAVDENLNLISNLINEEQYELLLNIQKLRGTIILKQILGDDETVSDAKVRSYEEHAHQLKELKAQVLTKDNKEKFEEAYQLIQKGDASRIDGLKKLKTIINQEHEALRLDKYEADKLLKLIELDQLLPVQRSKRNGEIPHQLHEFELKKIIEKQGRYYPFLRETFERDGQEFNKIGQLVNFRIPYYVGPLVDPRLAGIQSGDQTNHWMTQKKAGKITPWNYTELIDIDKSAAEFIKRMTGTDTYLVGEPSLHKASLIYQDYNVLQELNNLRYDGKPLPVDAKQEIYSNLQVSLKNATKNKINSFLISEGYLQDGEELTGFAGKELKNKLSSFHYFKNIFGPERMNTLGTDNLEKITELQTVFEDRHMLKRQLQKLGFLDDDECEKLAGKHFTGWGNLSKKLLNTPAIIDPEINENKISLIDALYKGQRNLSFYVNNMDDKYQFRDWIESENQSQQVEISLDEKIKNLAGSPAIKRGITQSMAVIQDIIRANNGISPKRIYLEFARESQNSYQPNSRIKQIEKIYDQNKKELMKVYPDVFKDVQGVLNNVDENNSLSEKAFLYFMQLGKDMYTGEALDFDKLYTYDIDHIIPQAMTKDNSWDNKVLVTAIKNREKSNQVLDNAIQAKMHNFWLQLKKVNLLSQRKYDTLMKTNFSKGDEKKFIARSLVETRQIIKNVAELIKSEFDHVEAIPIRQELTSDMRQLMDYKKNRLVNDYHHAHDALLIATVGEFMQKRGFMQGMNPSQNVYHGYTQYVKKWLSMAKKARSAEKPERIFPLQFVVGSMRMAVRDGQVDKVTHPATGEICWTADNEAYLRKVLGYKNILVTRKVKNAGKLYQRVTVKPKGSGEAPVNHQKSDINIYGGVTSEQAAELVLIRIKAKNNAKNMVIKIPTAIANQVANKTTTYDAYVRSLNIPNYAGIILDQIPLGQLVFDERTSFYLASAEIKHNARQLWVNQHINNVLTKKNINDEERDNILNLLTNEKNLERFKLLEPDLKRVKAAKQQWASCDDQEQMQILRIIINKMHDDASPQIPGKIDPFKNYLDKQGKGWRDLRTKKGMKLSDNAEFVYQSPTGLYHRKISINELLKQKQLE</sequence>
<protein>
    <recommendedName>
        <fullName evidence="13">CRISPR-associated endonuclease Cas9</fullName>
        <ecNumber evidence="13">3.1.-.-</ecNumber>
    </recommendedName>
</protein>
<keyword evidence="3 13" id="KW-0540">Nuclease</keyword>
<feature type="binding site" evidence="13">
    <location>
        <position position="785"/>
    </location>
    <ligand>
        <name>Mg(2+)</name>
        <dbReference type="ChEBI" id="CHEBI:18420"/>
        <label>1</label>
    </ligand>
</feature>
<evidence type="ECO:0000256" key="7">
    <source>
        <dbReference type="ARBA" id="ARBA00022842"/>
    </source>
</evidence>
<dbReference type="RefSeq" id="WP_057753313.1">
    <property type="nucleotide sequence ID" value="NZ_JQBP01000001.1"/>
</dbReference>
<feature type="active site" description="For RuvC-like nuclease domain" evidence="13">
    <location>
        <position position="12"/>
    </location>
</feature>
<dbReference type="GO" id="GO:0003677">
    <property type="term" value="F:DNA binding"/>
    <property type="evidence" value="ECO:0007669"/>
    <property type="project" value="UniProtKB-UniRule"/>
</dbReference>
<dbReference type="PATRIC" id="fig|1616.3.peg.96"/>
<keyword evidence="9 13" id="KW-0051">Antiviral defense</keyword>
<evidence type="ECO:0000256" key="4">
    <source>
        <dbReference type="ARBA" id="ARBA00022723"/>
    </source>
</evidence>
<evidence type="ECO:0000313" key="16">
    <source>
        <dbReference type="Proteomes" id="UP000051655"/>
    </source>
</evidence>
<comment type="similarity">
    <text evidence="2">Belongs to the CRISPR-associated protein Cas9 family. Subtype II-A subfamily.</text>
</comment>
<evidence type="ECO:0000256" key="5">
    <source>
        <dbReference type="ARBA" id="ARBA00022759"/>
    </source>
</evidence>
<dbReference type="EMBL" id="JQBP01000001">
    <property type="protein sequence ID" value="KRN75611.1"/>
    <property type="molecule type" value="Genomic_DNA"/>
</dbReference>
<dbReference type="Pfam" id="PF13395">
    <property type="entry name" value="HNH_4"/>
    <property type="match status" value="1"/>
</dbReference>
<evidence type="ECO:0000256" key="10">
    <source>
        <dbReference type="ARBA" id="ARBA00023125"/>
    </source>
</evidence>
<dbReference type="Pfam" id="PF16595">
    <property type="entry name" value="Cas9_PI"/>
    <property type="match status" value="1"/>
</dbReference>
<keyword evidence="16" id="KW-1185">Reference proteome</keyword>
<dbReference type="InterPro" id="IPR032240">
    <property type="entry name" value="Cas9_REC"/>
</dbReference>
<keyword evidence="6 13" id="KW-0378">Hydrolase</keyword>
<dbReference type="InterPro" id="IPR036397">
    <property type="entry name" value="RNaseH_sf"/>
</dbReference>
<evidence type="ECO:0000256" key="12">
    <source>
        <dbReference type="ARBA" id="ARBA00046380"/>
    </source>
</evidence>
<dbReference type="STRING" id="1616.IV73_GL000096"/>
<keyword evidence="4 13" id="KW-0479">Metal-binding</keyword>
<dbReference type="HAMAP" id="MF_01480">
    <property type="entry name" value="Cas9"/>
    <property type="match status" value="1"/>
</dbReference>
<dbReference type="PROSITE" id="PS51749">
    <property type="entry name" value="HNH_CAS9"/>
    <property type="match status" value="1"/>
</dbReference>
<evidence type="ECO:0000256" key="2">
    <source>
        <dbReference type="ARBA" id="ARBA00005244"/>
    </source>
</evidence>
<feature type="binding site" evidence="13">
    <location>
        <position position="781"/>
    </location>
    <ligand>
        <name>Mg(2+)</name>
        <dbReference type="ChEBI" id="CHEBI:18420"/>
        <label>1</label>
    </ligand>
</feature>
<keyword evidence="8 13" id="KW-0694">RNA-binding</keyword>
<evidence type="ECO:0000259" key="14">
    <source>
        <dbReference type="PROSITE" id="PS51749"/>
    </source>
</evidence>
<feature type="active site" description="Proton acceptor for HNH nuclease domain" evidence="13">
    <location>
        <position position="867"/>
    </location>
</feature>
<evidence type="ECO:0000313" key="15">
    <source>
        <dbReference type="EMBL" id="KRN75611.1"/>
    </source>
</evidence>
<dbReference type="EC" id="3.1.-.-" evidence="13"/>
<dbReference type="Pfam" id="PF16593">
    <property type="entry name" value="Cas9-BH"/>
    <property type="match status" value="1"/>
</dbReference>
<feature type="binding site" evidence="13">
    <location>
        <position position="996"/>
    </location>
    <ligand>
        <name>Mg(2+)</name>
        <dbReference type="ChEBI" id="CHEBI:18420"/>
        <label>2</label>
    </ligand>
</feature>
<keyword evidence="11" id="KW-0464">Manganese</keyword>
<comment type="subunit">
    <text evidence="12 13">Monomer. Binds crRNA and tracrRNA.</text>
</comment>
<feature type="binding site" evidence="13">
    <location>
        <position position="12"/>
    </location>
    <ligand>
        <name>Mg(2+)</name>
        <dbReference type="ChEBI" id="CHEBI:18420"/>
        <label>2</label>
    </ligand>
</feature>
<feature type="binding site" evidence="13">
    <location>
        <position position="785"/>
    </location>
    <ligand>
        <name>Mg(2+)</name>
        <dbReference type="ChEBI" id="CHEBI:18420"/>
        <label>2</label>
    </ligand>
</feature>
<comment type="cofactor">
    <cofactor evidence="1 13">
        <name>Mg(2+)</name>
        <dbReference type="ChEBI" id="CHEBI:18420"/>
    </cofactor>
</comment>
<dbReference type="GO" id="GO:0046872">
    <property type="term" value="F:metal ion binding"/>
    <property type="evidence" value="ECO:0007669"/>
    <property type="project" value="UniProtKB-UniRule"/>
</dbReference>